<sequence>MALFPLAALAQQLPTKVVFEYDSAGNQIYRGIEIDMTSAARSILENEEDTQAEQKMFGYEDSKLKYYPNPVQNVLYVEWDRKYKEVVSISLYTSNHQVLQQIGNLAFENQTQVHFDQLPKGSYFMVVFYQDGTKENITIIKR</sequence>
<reference evidence="3 4" key="1">
    <citation type="submission" date="2018-06" db="EMBL/GenBank/DDBJ databases">
        <authorList>
            <consortium name="Pathogen Informatics"/>
            <person name="Doyle S."/>
        </authorList>
    </citation>
    <scope>NUCLEOTIDE SEQUENCE [LARGE SCALE GENOMIC DNA]</scope>
    <source>
        <strain evidence="3 4">NCTC11179</strain>
    </source>
</reference>
<keyword evidence="1" id="KW-0732">Signal</keyword>
<feature type="domain" description="Secretion system C-terminal sorting" evidence="2">
    <location>
        <begin position="67"/>
        <end position="133"/>
    </location>
</feature>
<dbReference type="InterPro" id="IPR026444">
    <property type="entry name" value="Secre_tail"/>
</dbReference>
<evidence type="ECO:0000313" key="4">
    <source>
        <dbReference type="Proteomes" id="UP000255024"/>
    </source>
</evidence>
<proteinExistence type="predicted"/>
<dbReference type="Proteomes" id="UP000255024">
    <property type="component" value="Unassembled WGS sequence"/>
</dbReference>
<keyword evidence="4" id="KW-1185">Reference proteome</keyword>
<dbReference type="AlphaFoldDB" id="A0A378U2H7"/>
<dbReference type="Pfam" id="PF18962">
    <property type="entry name" value="Por_Secre_tail"/>
    <property type="match status" value="1"/>
</dbReference>
<accession>A0A378U2H7</accession>
<evidence type="ECO:0000256" key="1">
    <source>
        <dbReference type="ARBA" id="ARBA00022729"/>
    </source>
</evidence>
<dbReference type="NCBIfam" id="TIGR04183">
    <property type="entry name" value="Por_Secre_tail"/>
    <property type="match status" value="1"/>
</dbReference>
<organism evidence="3 4">
    <name type="scientific">Myroides odoratus</name>
    <name type="common">Flavobacterium odoratum</name>
    <dbReference type="NCBI Taxonomy" id="256"/>
    <lineage>
        <taxon>Bacteria</taxon>
        <taxon>Pseudomonadati</taxon>
        <taxon>Bacteroidota</taxon>
        <taxon>Flavobacteriia</taxon>
        <taxon>Flavobacteriales</taxon>
        <taxon>Flavobacteriaceae</taxon>
        <taxon>Myroides</taxon>
    </lineage>
</organism>
<evidence type="ECO:0000259" key="2">
    <source>
        <dbReference type="Pfam" id="PF18962"/>
    </source>
</evidence>
<dbReference type="EMBL" id="UGQL01000002">
    <property type="protein sequence ID" value="STZ69438.1"/>
    <property type="molecule type" value="Genomic_DNA"/>
</dbReference>
<evidence type="ECO:0000313" key="3">
    <source>
        <dbReference type="EMBL" id="STZ69438.1"/>
    </source>
</evidence>
<name>A0A378U2H7_MYROD</name>
<protein>
    <submittedName>
        <fullName evidence="3">Por secretion system C-terminal sorting domain</fullName>
    </submittedName>
</protein>
<gene>
    <name evidence="3" type="ORF">NCTC11179_02944</name>
</gene>